<evidence type="ECO:0000313" key="1">
    <source>
        <dbReference type="EMBL" id="KKN16833.1"/>
    </source>
</evidence>
<accession>A0A0F9RHT8</accession>
<proteinExistence type="predicted"/>
<protein>
    <submittedName>
        <fullName evidence="1">Uncharacterized protein</fullName>
    </submittedName>
</protein>
<comment type="caution">
    <text evidence="1">The sequence shown here is derived from an EMBL/GenBank/DDBJ whole genome shotgun (WGS) entry which is preliminary data.</text>
</comment>
<dbReference type="AlphaFoldDB" id="A0A0F9RHT8"/>
<reference evidence="1" key="1">
    <citation type="journal article" date="2015" name="Nature">
        <title>Complex archaea that bridge the gap between prokaryotes and eukaryotes.</title>
        <authorList>
            <person name="Spang A."/>
            <person name="Saw J.H."/>
            <person name="Jorgensen S.L."/>
            <person name="Zaremba-Niedzwiedzka K."/>
            <person name="Martijn J."/>
            <person name="Lind A.E."/>
            <person name="van Eijk R."/>
            <person name="Schleper C."/>
            <person name="Guy L."/>
            <person name="Ettema T.J."/>
        </authorList>
    </citation>
    <scope>NUCLEOTIDE SEQUENCE</scope>
</reference>
<gene>
    <name evidence="1" type="ORF">LCGC14_0971860</name>
</gene>
<name>A0A0F9RHT8_9ZZZZ</name>
<dbReference type="EMBL" id="LAZR01003577">
    <property type="protein sequence ID" value="KKN16833.1"/>
    <property type="molecule type" value="Genomic_DNA"/>
</dbReference>
<sequence length="317" mass="37673">MGYNIEDLHLSLQSSNVKKQFKMLKKIIQRLKTDYFEVIVLEFHKNLETAVKREIQLIAEHKYISIGLNECGGGQGGLPYIFLPLYDIVGMIVLGCTQKKILEILNKLYSNDFMNSKIGENTLRRRIIEECENWVNAQRLFLKPVVEALVYLGFSDKKIYNTLSSPHSKEGWLYKWWKKGDKLDFEFWIDSWELDIRRENERLLSLEVKFCGIFKSKWEEWAINEIPNNKIAEISGLLFNTIVSVYKHNFGGRNEILFNYRRDKTIKMRKKGMSLKNIYISIFKKTYYPSNFRRDFKAWFNGMTPEQIEERWSPEEV</sequence>
<organism evidence="1">
    <name type="scientific">marine sediment metagenome</name>
    <dbReference type="NCBI Taxonomy" id="412755"/>
    <lineage>
        <taxon>unclassified sequences</taxon>
        <taxon>metagenomes</taxon>
        <taxon>ecological metagenomes</taxon>
    </lineage>
</organism>